<dbReference type="SUPFAM" id="SSF64288">
    <property type="entry name" value="Chorismate lyase-like"/>
    <property type="match status" value="1"/>
</dbReference>
<feature type="region of interest" description="Disordered" evidence="1">
    <location>
        <begin position="1"/>
        <end position="32"/>
    </location>
</feature>
<feature type="compositionally biased region" description="Polar residues" evidence="1">
    <location>
        <begin position="23"/>
        <end position="32"/>
    </location>
</feature>
<evidence type="ECO:0000313" key="4">
    <source>
        <dbReference type="Proteomes" id="UP000070620"/>
    </source>
</evidence>
<dbReference type="Gene3D" id="3.40.1410.10">
    <property type="entry name" value="Chorismate lyase-like"/>
    <property type="match status" value="1"/>
</dbReference>
<proteinExistence type="predicted"/>
<keyword evidence="4" id="KW-1185">Reference proteome</keyword>
<sequence length="173" mass="18610">MQQNSTSDRYLTPDGGDVWANEAASTGQQGTQRITAAEEIPAPSEVADALGLTPNEPVVLRRRVMLLDGHAVELTDSYYPSGIAAGTPLADRAKIPGGSVTLLANLGYTPDRAVDDITARLPTPEEQHELHISERDPVIVLTRLTVDAAGTPFEYSVMTMTAAGRHLRYQTRA</sequence>
<feature type="domain" description="UbiC transcription regulator-associated" evidence="2">
    <location>
        <begin position="25"/>
        <end position="166"/>
    </location>
</feature>
<dbReference type="RefSeq" id="WP_067362514.1">
    <property type="nucleotide sequence ID" value="NZ_JBIUBN010000027.1"/>
</dbReference>
<dbReference type="OrthoDB" id="3620754at2"/>
<dbReference type="InterPro" id="IPR050679">
    <property type="entry name" value="Bact_HTH_transcr_reg"/>
</dbReference>
<accession>A0A136PV45</accession>
<protein>
    <recommendedName>
        <fullName evidence="2">UbiC transcription regulator-associated domain-containing protein</fullName>
    </recommendedName>
</protein>
<comment type="caution">
    <text evidence="3">The sequence shown here is derived from an EMBL/GenBank/DDBJ whole genome shotgun (WGS) entry which is preliminary data.</text>
</comment>
<dbReference type="SMART" id="SM00866">
    <property type="entry name" value="UTRA"/>
    <property type="match status" value="1"/>
</dbReference>
<dbReference type="GO" id="GO:0003677">
    <property type="term" value="F:DNA binding"/>
    <property type="evidence" value="ECO:0007669"/>
    <property type="project" value="InterPro"/>
</dbReference>
<gene>
    <name evidence="3" type="ORF">AWW66_08855</name>
</gene>
<dbReference type="PANTHER" id="PTHR44846">
    <property type="entry name" value="MANNOSYL-D-GLYCERATE TRANSPORT/METABOLISM SYSTEM REPRESSOR MNGR-RELATED"/>
    <property type="match status" value="1"/>
</dbReference>
<name>A0A136PV45_9ACTN</name>
<evidence type="ECO:0000313" key="3">
    <source>
        <dbReference type="EMBL" id="KXK62329.1"/>
    </source>
</evidence>
<evidence type="ECO:0000256" key="1">
    <source>
        <dbReference type="SAM" id="MobiDB-lite"/>
    </source>
</evidence>
<dbReference type="InterPro" id="IPR028978">
    <property type="entry name" value="Chorismate_lyase_/UTRA_dom_sf"/>
</dbReference>
<dbReference type="EMBL" id="LRQV01000021">
    <property type="protein sequence ID" value="KXK62329.1"/>
    <property type="molecule type" value="Genomic_DNA"/>
</dbReference>
<dbReference type="AlphaFoldDB" id="A0A136PV45"/>
<dbReference type="PANTHER" id="PTHR44846:SF17">
    <property type="entry name" value="GNTR-FAMILY TRANSCRIPTIONAL REGULATOR"/>
    <property type="match status" value="1"/>
</dbReference>
<dbReference type="Pfam" id="PF07702">
    <property type="entry name" value="UTRA"/>
    <property type="match status" value="1"/>
</dbReference>
<dbReference type="InterPro" id="IPR011663">
    <property type="entry name" value="UTRA"/>
</dbReference>
<organism evidence="3 4">
    <name type="scientific">Micromonospora rosaria</name>
    <dbReference type="NCBI Taxonomy" id="47874"/>
    <lineage>
        <taxon>Bacteria</taxon>
        <taxon>Bacillati</taxon>
        <taxon>Actinomycetota</taxon>
        <taxon>Actinomycetes</taxon>
        <taxon>Micromonosporales</taxon>
        <taxon>Micromonosporaceae</taxon>
        <taxon>Micromonospora</taxon>
    </lineage>
</organism>
<dbReference type="Proteomes" id="UP000070620">
    <property type="component" value="Unassembled WGS sequence"/>
</dbReference>
<reference evidence="3 4" key="1">
    <citation type="submission" date="2016-01" db="EMBL/GenBank/DDBJ databases">
        <title>Whole genome sequence and analysis of Micromonospora rosaria DSM 803, which can produce antibacterial substance rosamicin.</title>
        <authorList>
            <person name="Yang H."/>
            <person name="He X."/>
            <person name="Zhu D."/>
        </authorList>
    </citation>
    <scope>NUCLEOTIDE SEQUENCE [LARGE SCALE GENOMIC DNA]</scope>
    <source>
        <strain evidence="3 4">DSM 803</strain>
    </source>
</reference>
<dbReference type="GO" id="GO:0045892">
    <property type="term" value="P:negative regulation of DNA-templated transcription"/>
    <property type="evidence" value="ECO:0007669"/>
    <property type="project" value="TreeGrafter"/>
</dbReference>
<evidence type="ECO:0000259" key="2">
    <source>
        <dbReference type="SMART" id="SM00866"/>
    </source>
</evidence>